<dbReference type="InterPro" id="IPR050279">
    <property type="entry name" value="Plant_def-hormone_signal"/>
</dbReference>
<dbReference type="GO" id="GO:0005634">
    <property type="term" value="C:nucleus"/>
    <property type="evidence" value="ECO:0007669"/>
    <property type="project" value="TreeGrafter"/>
</dbReference>
<dbReference type="GO" id="GO:0006952">
    <property type="term" value="P:defense response"/>
    <property type="evidence" value="ECO:0007669"/>
    <property type="project" value="InterPro"/>
</dbReference>
<evidence type="ECO:0000313" key="4">
    <source>
        <dbReference type="RefSeq" id="XP_039127978.1"/>
    </source>
</evidence>
<dbReference type="InterPro" id="IPR023393">
    <property type="entry name" value="START-like_dom_sf"/>
</dbReference>
<protein>
    <submittedName>
        <fullName evidence="4">Pathogenesis-related protein 1-like</fullName>
    </submittedName>
</protein>
<organism evidence="3 4">
    <name type="scientific">Dioscorea cayennensis subsp. rotundata</name>
    <name type="common">White Guinea yam</name>
    <name type="synonym">Dioscorea rotundata</name>
    <dbReference type="NCBI Taxonomy" id="55577"/>
    <lineage>
        <taxon>Eukaryota</taxon>
        <taxon>Viridiplantae</taxon>
        <taxon>Streptophyta</taxon>
        <taxon>Embryophyta</taxon>
        <taxon>Tracheophyta</taxon>
        <taxon>Spermatophyta</taxon>
        <taxon>Magnoliopsida</taxon>
        <taxon>Liliopsida</taxon>
        <taxon>Dioscoreales</taxon>
        <taxon>Dioscoreaceae</taxon>
        <taxon>Dioscorea</taxon>
    </lineage>
</organism>
<dbReference type="InterPro" id="IPR000916">
    <property type="entry name" value="Bet_v_I/MLP"/>
</dbReference>
<proteinExistence type="inferred from homology"/>
<dbReference type="GO" id="GO:0010427">
    <property type="term" value="F:abscisic acid binding"/>
    <property type="evidence" value="ECO:0007669"/>
    <property type="project" value="InterPro"/>
</dbReference>
<name>A0AB40BM05_DIOCR</name>
<dbReference type="PANTHER" id="PTHR31213">
    <property type="entry name" value="OS08G0374000 PROTEIN-RELATED"/>
    <property type="match status" value="1"/>
</dbReference>
<evidence type="ECO:0000259" key="2">
    <source>
        <dbReference type="SMART" id="SM01037"/>
    </source>
</evidence>
<dbReference type="CDD" id="cd07816">
    <property type="entry name" value="Bet_v1-like"/>
    <property type="match status" value="1"/>
</dbReference>
<dbReference type="Proteomes" id="UP001515500">
    <property type="component" value="Chromosome 7"/>
</dbReference>
<keyword evidence="3" id="KW-1185">Reference proteome</keyword>
<dbReference type="SMART" id="SM01037">
    <property type="entry name" value="Bet_v_1"/>
    <property type="match status" value="1"/>
</dbReference>
<dbReference type="GO" id="GO:0038023">
    <property type="term" value="F:signaling receptor activity"/>
    <property type="evidence" value="ECO:0007669"/>
    <property type="project" value="InterPro"/>
</dbReference>
<dbReference type="GO" id="GO:0005737">
    <property type="term" value="C:cytoplasm"/>
    <property type="evidence" value="ECO:0007669"/>
    <property type="project" value="TreeGrafter"/>
</dbReference>
<dbReference type="PANTHER" id="PTHR31213:SF201">
    <property type="entry name" value="OS03G0300400 PROTEIN"/>
    <property type="match status" value="1"/>
</dbReference>
<dbReference type="PRINTS" id="PR00634">
    <property type="entry name" value="BETALLERGEN"/>
</dbReference>
<evidence type="ECO:0000313" key="3">
    <source>
        <dbReference type="Proteomes" id="UP001515500"/>
    </source>
</evidence>
<dbReference type="RefSeq" id="XP_039127978.1">
    <property type="nucleotide sequence ID" value="XM_039272044.1"/>
</dbReference>
<dbReference type="AlphaFoldDB" id="A0AB40BM05"/>
<dbReference type="Pfam" id="PF00407">
    <property type="entry name" value="Bet_v_1"/>
    <property type="match status" value="1"/>
</dbReference>
<evidence type="ECO:0000256" key="1">
    <source>
        <dbReference type="ARBA" id="ARBA00009744"/>
    </source>
</evidence>
<dbReference type="SUPFAM" id="SSF55961">
    <property type="entry name" value="Bet v1-like"/>
    <property type="match status" value="1"/>
</dbReference>
<gene>
    <name evidence="4" type="primary">LOC120264245</name>
</gene>
<dbReference type="Gene3D" id="3.30.530.20">
    <property type="match status" value="1"/>
</dbReference>
<comment type="similarity">
    <text evidence="1">Belongs to the BetVI family.</text>
</comment>
<dbReference type="InterPro" id="IPR024949">
    <property type="entry name" value="Bet_v_I_allergen"/>
</dbReference>
<dbReference type="GeneID" id="120264245"/>
<dbReference type="GO" id="GO:0004864">
    <property type="term" value="F:protein phosphatase inhibitor activity"/>
    <property type="evidence" value="ECO:0007669"/>
    <property type="project" value="InterPro"/>
</dbReference>
<sequence>MSWTVEVESPVAASRLFKALLEWHNLAPKATPEIISSAQIITLNETEGVGSVRQFNFTPVMPFEYIKERLDFVDLEKLESKQSLVEGGDLGKKLESATTEYKFTPSSTGGCAVKMVMTYKLLPGVEVTDEEVKAKGALTAFVKAAEAYLLANPDACA</sequence>
<feature type="domain" description="Bet v I/Major latex protein" evidence="2">
    <location>
        <begin position="1"/>
        <end position="152"/>
    </location>
</feature>
<accession>A0AB40BM05</accession>
<dbReference type="GO" id="GO:0009738">
    <property type="term" value="P:abscisic acid-activated signaling pathway"/>
    <property type="evidence" value="ECO:0007669"/>
    <property type="project" value="InterPro"/>
</dbReference>
<reference evidence="4" key="1">
    <citation type="submission" date="2025-08" db="UniProtKB">
        <authorList>
            <consortium name="RefSeq"/>
        </authorList>
    </citation>
    <scope>IDENTIFICATION</scope>
</reference>
<dbReference type="FunFam" id="3.30.530.20:FF:000007">
    <property type="entry name" value="Major pollen allergen Bet v 1-A"/>
    <property type="match status" value="1"/>
</dbReference>